<dbReference type="GeneID" id="111251720"/>
<dbReference type="EnsemblMetazoa" id="XM_022808616">
    <property type="protein sequence ID" value="XP_022664351"/>
    <property type="gene ID" value="LOC111251720"/>
</dbReference>
<keyword evidence="1" id="KW-1015">Disulfide bond</keyword>
<proteinExistence type="inferred from homology"/>
<dbReference type="Gene3D" id="2.40.10.10">
    <property type="entry name" value="Trypsin-like serine proteases"/>
    <property type="match status" value="3"/>
</dbReference>
<dbReference type="GO" id="GO:0006508">
    <property type="term" value="P:proteolysis"/>
    <property type="evidence" value="ECO:0007669"/>
    <property type="project" value="InterPro"/>
</dbReference>
<name>A0A7M7KBC0_VARDE</name>
<sequence length="578" mass="65088">MALRKPHRMCRALRRLCNLSEMSQNLNVSKVKILQQNEETGDWELLCGGVIITRKFILTAAYCFSPVPRAVDDYAVQVFSYEAKINSNKDSEIKRIDGVSLHPDYNPYLLYNDIAVVRLQVGLKPPFMPICLPKPRSINDDLVDRIVVVIGYGSTYDDNTEASASLETPVRTTTLRSVSTTRRPMSRVKFHTSTRSLYEMPQGHREPYPDQQESSYDNNESSYYLKEVSNSPKSVYSQETSYKETEPFNGQSEASHDLKEPSYGQGQTFHREGQTSHRQGQTSYSQRESICNSASNIVTHIPQYADVRGSTITTPTTTRYSQLTISTTTRRPQSVNMEPTTFRTKRTTARTRLTTARPYYHTTSTIDSLDVQQQSMFTPLQYNTALMQTKYTQAERRYATSVTQPLPQFQQPQIAIPVQRAYNQQQGTGLRGPHYVGFESRVNAEYGSVRQLQQRFPRSVNYADEPSRGGPPSLFLREASMTVIPSSTCSRMYNDTDRQHLSHGIDKTQLCAGNPQGGIDSCQGGSGGPLMMQDSAGQWTVVGLVSFGNSCARKDYPGVYTRVIAFNNFIEDAVDFTA</sequence>
<evidence type="ECO:0000313" key="5">
    <source>
        <dbReference type="EnsemblMetazoa" id="XP_022664351"/>
    </source>
</evidence>
<organism evidence="5 6">
    <name type="scientific">Varroa destructor</name>
    <name type="common">Honeybee mite</name>
    <dbReference type="NCBI Taxonomy" id="109461"/>
    <lineage>
        <taxon>Eukaryota</taxon>
        <taxon>Metazoa</taxon>
        <taxon>Ecdysozoa</taxon>
        <taxon>Arthropoda</taxon>
        <taxon>Chelicerata</taxon>
        <taxon>Arachnida</taxon>
        <taxon>Acari</taxon>
        <taxon>Parasitiformes</taxon>
        <taxon>Mesostigmata</taxon>
        <taxon>Gamasina</taxon>
        <taxon>Dermanyssoidea</taxon>
        <taxon>Varroidae</taxon>
        <taxon>Varroa</taxon>
    </lineage>
</organism>
<protein>
    <recommendedName>
        <fullName evidence="4">Peptidase S1 domain-containing protein</fullName>
    </recommendedName>
</protein>
<dbReference type="Proteomes" id="UP000594260">
    <property type="component" value="Unplaced"/>
</dbReference>
<dbReference type="CDD" id="cd00190">
    <property type="entry name" value="Tryp_SPc"/>
    <property type="match status" value="1"/>
</dbReference>
<comment type="similarity">
    <text evidence="2">Belongs to the peptidase S1 family. CLIP subfamily.</text>
</comment>
<dbReference type="InterPro" id="IPR043504">
    <property type="entry name" value="Peptidase_S1_PA_chymotrypsin"/>
</dbReference>
<dbReference type="RefSeq" id="XP_022664351.1">
    <property type="nucleotide sequence ID" value="XM_022808616.1"/>
</dbReference>
<evidence type="ECO:0000259" key="4">
    <source>
        <dbReference type="PROSITE" id="PS50240"/>
    </source>
</evidence>
<dbReference type="SMART" id="SM00020">
    <property type="entry name" value="Tryp_SPc"/>
    <property type="match status" value="1"/>
</dbReference>
<dbReference type="Pfam" id="PF00089">
    <property type="entry name" value="Trypsin"/>
    <property type="match status" value="2"/>
</dbReference>
<dbReference type="FunFam" id="2.40.10.10:FF:000002">
    <property type="entry name" value="Transmembrane protease serine"/>
    <property type="match status" value="1"/>
</dbReference>
<dbReference type="AlphaFoldDB" id="A0A7M7KBC0"/>
<dbReference type="GO" id="GO:0004252">
    <property type="term" value="F:serine-type endopeptidase activity"/>
    <property type="evidence" value="ECO:0007669"/>
    <property type="project" value="InterPro"/>
</dbReference>
<keyword evidence="6" id="KW-1185">Reference proteome</keyword>
<dbReference type="PANTHER" id="PTHR24253">
    <property type="entry name" value="TRANSMEMBRANE PROTEASE SERINE"/>
    <property type="match status" value="1"/>
</dbReference>
<accession>A0A7M7KBC0</accession>
<dbReference type="InterPro" id="IPR009003">
    <property type="entry name" value="Peptidase_S1_PA"/>
</dbReference>
<evidence type="ECO:0000313" key="6">
    <source>
        <dbReference type="Proteomes" id="UP000594260"/>
    </source>
</evidence>
<feature type="compositionally biased region" description="Polar residues" evidence="3">
    <location>
        <begin position="228"/>
        <end position="240"/>
    </location>
</feature>
<feature type="domain" description="Peptidase S1" evidence="4">
    <location>
        <begin position="34"/>
        <end position="575"/>
    </location>
</feature>
<dbReference type="PANTHER" id="PTHR24253:SF153">
    <property type="entry name" value="SERINE PROTEASE HEPSIN"/>
    <property type="match status" value="1"/>
</dbReference>
<evidence type="ECO:0000256" key="2">
    <source>
        <dbReference type="ARBA" id="ARBA00024195"/>
    </source>
</evidence>
<reference evidence="5" key="1">
    <citation type="submission" date="2021-01" db="UniProtKB">
        <authorList>
            <consortium name="EnsemblMetazoa"/>
        </authorList>
    </citation>
    <scope>IDENTIFICATION</scope>
</reference>
<feature type="compositionally biased region" description="Low complexity" evidence="3">
    <location>
        <begin position="213"/>
        <end position="224"/>
    </location>
</feature>
<feature type="region of interest" description="Disordered" evidence="3">
    <location>
        <begin position="190"/>
        <end position="281"/>
    </location>
</feature>
<evidence type="ECO:0000256" key="3">
    <source>
        <dbReference type="SAM" id="MobiDB-lite"/>
    </source>
</evidence>
<dbReference type="SUPFAM" id="SSF50494">
    <property type="entry name" value="Trypsin-like serine proteases"/>
    <property type="match status" value="1"/>
</dbReference>
<evidence type="ECO:0000256" key="1">
    <source>
        <dbReference type="ARBA" id="ARBA00023157"/>
    </source>
</evidence>
<dbReference type="PROSITE" id="PS50240">
    <property type="entry name" value="TRYPSIN_DOM"/>
    <property type="match status" value="1"/>
</dbReference>
<dbReference type="InterPro" id="IPR001254">
    <property type="entry name" value="Trypsin_dom"/>
</dbReference>